<keyword evidence="1" id="KW-0732">Signal</keyword>
<proteinExistence type="predicted"/>
<name>A0A0V0HD81_SOLCH</name>
<feature type="chain" id="PRO_5006865854" evidence="1">
    <location>
        <begin position="30"/>
        <end position="111"/>
    </location>
</feature>
<dbReference type="EMBL" id="GEDG01021787">
    <property type="protein sequence ID" value="JAP18023.1"/>
    <property type="molecule type" value="Transcribed_RNA"/>
</dbReference>
<dbReference type="AlphaFoldDB" id="A0A0V0HD81"/>
<evidence type="ECO:0000256" key="1">
    <source>
        <dbReference type="SAM" id="SignalP"/>
    </source>
</evidence>
<evidence type="ECO:0000313" key="2">
    <source>
        <dbReference type="EMBL" id="JAP18023.1"/>
    </source>
</evidence>
<protein>
    <submittedName>
        <fullName evidence="2">Putative ovule protein</fullName>
    </submittedName>
</protein>
<feature type="signal peptide" evidence="1">
    <location>
        <begin position="1"/>
        <end position="29"/>
    </location>
</feature>
<reference evidence="2" key="1">
    <citation type="submission" date="2015-12" db="EMBL/GenBank/DDBJ databases">
        <title>Gene expression during late stages of embryo sac development: a critical building block for successful pollen-pistil interactions.</title>
        <authorList>
            <person name="Liu Y."/>
            <person name="Joly V."/>
            <person name="Sabar M."/>
            <person name="Matton D.P."/>
        </authorList>
    </citation>
    <scope>NUCLEOTIDE SEQUENCE</scope>
</reference>
<organism evidence="2">
    <name type="scientific">Solanum chacoense</name>
    <name type="common">Chaco potato</name>
    <dbReference type="NCBI Taxonomy" id="4108"/>
    <lineage>
        <taxon>Eukaryota</taxon>
        <taxon>Viridiplantae</taxon>
        <taxon>Streptophyta</taxon>
        <taxon>Embryophyta</taxon>
        <taxon>Tracheophyta</taxon>
        <taxon>Spermatophyta</taxon>
        <taxon>Magnoliopsida</taxon>
        <taxon>eudicotyledons</taxon>
        <taxon>Gunneridae</taxon>
        <taxon>Pentapetalae</taxon>
        <taxon>asterids</taxon>
        <taxon>lamiids</taxon>
        <taxon>Solanales</taxon>
        <taxon>Solanaceae</taxon>
        <taxon>Solanoideae</taxon>
        <taxon>Solaneae</taxon>
        <taxon>Solanum</taxon>
    </lineage>
</organism>
<accession>A0A0V0HD81</accession>
<sequence>MEPILIRFPPKIRTLVFFYIFLFIHCESGGDLEFCLKNNNNINYKKTYTKSVAIDAIFAFWGRRLQSLPESRCGLEVAAHSLLVAVPVQLLEKRNTIFPLLNSSPFRVSIV</sequence>